<dbReference type="SUPFAM" id="SSF49313">
    <property type="entry name" value="Cadherin-like"/>
    <property type="match status" value="1"/>
</dbReference>
<dbReference type="EMBL" id="JBHSXS010000016">
    <property type="protein sequence ID" value="MFC6882940.1"/>
    <property type="molecule type" value="Genomic_DNA"/>
</dbReference>
<evidence type="ECO:0000313" key="4">
    <source>
        <dbReference type="Proteomes" id="UP001596380"/>
    </source>
</evidence>
<keyword evidence="4" id="KW-1185">Reference proteome</keyword>
<accession>A0ABW2CNT9</accession>
<protein>
    <submittedName>
        <fullName evidence="3">Ig domain-containing protein</fullName>
    </submittedName>
</protein>
<organism evidence="3 4">
    <name type="scientific">Actinomadura yumaensis</name>
    <dbReference type="NCBI Taxonomy" id="111807"/>
    <lineage>
        <taxon>Bacteria</taxon>
        <taxon>Bacillati</taxon>
        <taxon>Actinomycetota</taxon>
        <taxon>Actinomycetes</taxon>
        <taxon>Streptosporangiales</taxon>
        <taxon>Thermomonosporaceae</taxon>
        <taxon>Actinomadura</taxon>
    </lineage>
</organism>
<evidence type="ECO:0000256" key="1">
    <source>
        <dbReference type="SAM" id="MobiDB-lite"/>
    </source>
</evidence>
<feature type="transmembrane region" description="Helical" evidence="2">
    <location>
        <begin position="25"/>
        <end position="46"/>
    </location>
</feature>
<dbReference type="Pfam" id="PF05345">
    <property type="entry name" value="He_PIG"/>
    <property type="match status" value="2"/>
</dbReference>
<proteinExistence type="predicted"/>
<dbReference type="InterPro" id="IPR013783">
    <property type="entry name" value="Ig-like_fold"/>
</dbReference>
<keyword evidence="2" id="KW-1133">Transmembrane helix</keyword>
<feature type="compositionally biased region" description="Basic and acidic residues" evidence="1">
    <location>
        <begin position="53"/>
        <end position="65"/>
    </location>
</feature>
<dbReference type="Gene3D" id="2.60.40.10">
    <property type="entry name" value="Immunoglobulins"/>
    <property type="match status" value="2"/>
</dbReference>
<dbReference type="InterPro" id="IPR015919">
    <property type="entry name" value="Cadherin-like_sf"/>
</dbReference>
<name>A0ABW2CNT9_9ACTN</name>
<gene>
    <name evidence="3" type="ORF">ACFQKB_24510</name>
</gene>
<comment type="caution">
    <text evidence="3">The sequence shown here is derived from an EMBL/GenBank/DDBJ whole genome shotgun (WGS) entry which is preliminary data.</text>
</comment>
<evidence type="ECO:0000313" key="3">
    <source>
        <dbReference type="EMBL" id="MFC6882940.1"/>
    </source>
</evidence>
<sequence>MTAPVYGRRRARGAEHPVELRFVDMLLIVIATLMFVAVVLSVTSAFSTQAEPRGGKPDAAPRVETRSAPAAVAGRPYELTLAVRGGDGTYAWRTLSGALPPGLALDRSGVVRGTPAGAVSTQATVQVTDGAGTSAQRDLAFTVRPAGEGAAKAPPPRVASDVSLLGARAGREYRHVFKGEGGTPPYTWKVAGEPPKGLGVAPDGTLTGRPKEAGTSTFTVTMADGAGASVRQQVRMDVKPQPESLFWRMLGWLKTVVTWMGYLLVLNVVYMVLFGAPPTAGHAGLFGRRRR</sequence>
<keyword evidence="2" id="KW-0812">Transmembrane</keyword>
<evidence type="ECO:0000256" key="2">
    <source>
        <dbReference type="SAM" id="Phobius"/>
    </source>
</evidence>
<dbReference type="Proteomes" id="UP001596380">
    <property type="component" value="Unassembled WGS sequence"/>
</dbReference>
<feature type="region of interest" description="Disordered" evidence="1">
    <location>
        <begin position="49"/>
        <end position="69"/>
    </location>
</feature>
<reference evidence="4" key="1">
    <citation type="journal article" date="2019" name="Int. J. Syst. Evol. Microbiol.">
        <title>The Global Catalogue of Microorganisms (GCM) 10K type strain sequencing project: providing services to taxonomists for standard genome sequencing and annotation.</title>
        <authorList>
            <consortium name="The Broad Institute Genomics Platform"/>
            <consortium name="The Broad Institute Genome Sequencing Center for Infectious Disease"/>
            <person name="Wu L."/>
            <person name="Ma J."/>
        </authorList>
    </citation>
    <scope>NUCLEOTIDE SEQUENCE [LARGE SCALE GENOMIC DNA]</scope>
    <source>
        <strain evidence="4">JCM 3369</strain>
    </source>
</reference>
<dbReference type="RefSeq" id="WP_378046612.1">
    <property type="nucleotide sequence ID" value="NZ_JBHSXE010000001.1"/>
</dbReference>
<keyword evidence="2" id="KW-0472">Membrane</keyword>